<dbReference type="SUPFAM" id="SSF51713">
    <property type="entry name" value="tRNA-guanine transglycosylase"/>
    <property type="match status" value="1"/>
</dbReference>
<dbReference type="PANTHER" id="PTHR43530">
    <property type="entry name" value="QUEUINE TRNA-RIBOSYLTRANSFERASE CATALYTIC SUBUNIT 1"/>
    <property type="match status" value="1"/>
</dbReference>
<dbReference type="NCBIfam" id="TIGR00449">
    <property type="entry name" value="tgt_general"/>
    <property type="match status" value="1"/>
</dbReference>
<dbReference type="AlphaFoldDB" id="A0A310SED3"/>
<dbReference type="GO" id="GO:0005829">
    <property type="term" value="C:cytosol"/>
    <property type="evidence" value="ECO:0007669"/>
    <property type="project" value="TreeGrafter"/>
</dbReference>
<keyword evidence="1" id="KW-0862">Zinc</keyword>
<evidence type="ECO:0000256" key="1">
    <source>
        <dbReference type="ARBA" id="ARBA00022833"/>
    </source>
</evidence>
<name>A0A310SED3_9HYME</name>
<dbReference type="OrthoDB" id="10249838at2759"/>
<keyword evidence="4" id="KW-1185">Reference proteome</keyword>
<keyword evidence="3" id="KW-0808">Transferase</keyword>
<accession>A0A310SED3</accession>
<organism evidence="3 4">
    <name type="scientific">Eufriesea mexicana</name>
    <dbReference type="NCBI Taxonomy" id="516756"/>
    <lineage>
        <taxon>Eukaryota</taxon>
        <taxon>Metazoa</taxon>
        <taxon>Ecdysozoa</taxon>
        <taxon>Arthropoda</taxon>
        <taxon>Hexapoda</taxon>
        <taxon>Insecta</taxon>
        <taxon>Pterygota</taxon>
        <taxon>Neoptera</taxon>
        <taxon>Endopterygota</taxon>
        <taxon>Hymenoptera</taxon>
        <taxon>Apocrita</taxon>
        <taxon>Aculeata</taxon>
        <taxon>Apoidea</taxon>
        <taxon>Anthophila</taxon>
        <taxon>Apidae</taxon>
        <taxon>Eufriesea</taxon>
    </lineage>
</organism>
<gene>
    <name evidence="3" type="ORF">WN48_10276</name>
</gene>
<evidence type="ECO:0000313" key="4">
    <source>
        <dbReference type="Proteomes" id="UP000250275"/>
    </source>
</evidence>
<dbReference type="GO" id="GO:0008479">
    <property type="term" value="F:tRNA-guanosine(34) queuine transglycosylase activity"/>
    <property type="evidence" value="ECO:0007669"/>
    <property type="project" value="TreeGrafter"/>
</dbReference>
<dbReference type="InterPro" id="IPR036511">
    <property type="entry name" value="TGT-like_sf"/>
</dbReference>
<dbReference type="Proteomes" id="UP000250275">
    <property type="component" value="Unassembled WGS sequence"/>
</dbReference>
<reference evidence="3 4" key="1">
    <citation type="submission" date="2015-07" db="EMBL/GenBank/DDBJ databases">
        <title>The genome of Eufriesea mexicana.</title>
        <authorList>
            <person name="Pan H."/>
            <person name="Kapheim K."/>
        </authorList>
    </citation>
    <scope>NUCLEOTIDE SEQUENCE [LARGE SCALE GENOMIC DNA]</scope>
    <source>
        <strain evidence="3">0111107269</strain>
        <tissue evidence="3">Whole body</tissue>
    </source>
</reference>
<protein>
    <submittedName>
        <fullName evidence="3">Putative queuine tRNA-ribosyltransferase</fullName>
    </submittedName>
</protein>
<dbReference type="Gene3D" id="3.20.20.105">
    <property type="entry name" value="Queuine tRNA-ribosyltransferase-like"/>
    <property type="match status" value="1"/>
</dbReference>
<proteinExistence type="predicted"/>
<dbReference type="PANTHER" id="PTHR43530:SF1">
    <property type="entry name" value="QUEUINE TRNA-RIBOSYLTRANSFERASE CATALYTIC SUBUNIT 1"/>
    <property type="match status" value="1"/>
</dbReference>
<feature type="domain" description="tRNA-guanine(15) transglycosylase-like" evidence="2">
    <location>
        <begin position="40"/>
        <end position="152"/>
    </location>
</feature>
<dbReference type="Pfam" id="PF01702">
    <property type="entry name" value="TGT"/>
    <property type="match status" value="1"/>
</dbReference>
<dbReference type="EMBL" id="KQ767664">
    <property type="protein sequence ID" value="OAD53356.1"/>
    <property type="molecule type" value="Genomic_DNA"/>
</dbReference>
<evidence type="ECO:0000313" key="3">
    <source>
        <dbReference type="EMBL" id="OAD53356.1"/>
    </source>
</evidence>
<dbReference type="InterPro" id="IPR002616">
    <property type="entry name" value="tRNA_ribo_trans-like"/>
</dbReference>
<sequence length="252" mass="27665">MRPRRCTLQIAADHGCAARSMDGEKLSGSDLRHWPIACVRCLKAHQRSDEQSIFPIVQGGLDPKLRSECANQLTKREVNGYAVGGLSGGEPKMNFGEWYILRQVYFQKNKPRYSMGVGFATDLVICSALGVDMFDCVFPTRTARFGCALIRNHGHKSSSEDAPSRSSGKQMTAVSLLIAAPAPAYGPCENAEVVYTSLLILFMRPKVLGVIEWIIEKAPYAGIALGIVEGKQGIRKELDSSMVIFRAFSFTV</sequence>
<dbReference type="GO" id="GO:0006400">
    <property type="term" value="P:tRNA modification"/>
    <property type="evidence" value="ECO:0007669"/>
    <property type="project" value="InterPro"/>
</dbReference>
<evidence type="ECO:0000259" key="2">
    <source>
        <dbReference type="Pfam" id="PF01702"/>
    </source>
</evidence>